<dbReference type="SMART" id="SM00220">
    <property type="entry name" value="S_TKc"/>
    <property type="match status" value="1"/>
</dbReference>
<accession>A0A168Q654</accession>
<feature type="region of interest" description="Disordered" evidence="4">
    <location>
        <begin position="288"/>
        <end position="357"/>
    </location>
</feature>
<feature type="compositionally biased region" description="Polar residues" evidence="4">
    <location>
        <begin position="416"/>
        <end position="425"/>
    </location>
</feature>
<dbReference type="AlphaFoldDB" id="A0A168Q654"/>
<dbReference type="Gene3D" id="1.10.510.10">
    <property type="entry name" value="Transferase(Phosphotransferase) domain 1"/>
    <property type="match status" value="1"/>
</dbReference>
<feature type="compositionally biased region" description="Polar residues" evidence="4">
    <location>
        <begin position="858"/>
        <end position="876"/>
    </location>
</feature>
<protein>
    <recommendedName>
        <fullName evidence="5">Protein kinase domain-containing protein</fullName>
    </recommendedName>
</protein>
<feature type="domain" description="Protein kinase" evidence="5">
    <location>
        <begin position="37"/>
        <end position="283"/>
    </location>
</feature>
<dbReference type="GO" id="GO:0035556">
    <property type="term" value="P:intracellular signal transduction"/>
    <property type="evidence" value="ECO:0007669"/>
    <property type="project" value="TreeGrafter"/>
</dbReference>
<organism evidence="6">
    <name type="scientific">Absidia glauca</name>
    <name type="common">Pin mould</name>
    <dbReference type="NCBI Taxonomy" id="4829"/>
    <lineage>
        <taxon>Eukaryota</taxon>
        <taxon>Fungi</taxon>
        <taxon>Fungi incertae sedis</taxon>
        <taxon>Mucoromycota</taxon>
        <taxon>Mucoromycotina</taxon>
        <taxon>Mucoromycetes</taxon>
        <taxon>Mucorales</taxon>
        <taxon>Cunninghamellaceae</taxon>
        <taxon>Absidia</taxon>
    </lineage>
</organism>
<dbReference type="InterPro" id="IPR000719">
    <property type="entry name" value="Prot_kinase_dom"/>
</dbReference>
<feature type="region of interest" description="Disordered" evidence="4">
    <location>
        <begin position="709"/>
        <end position="749"/>
    </location>
</feature>
<feature type="binding site" evidence="3">
    <location>
        <position position="67"/>
    </location>
    <ligand>
        <name>ATP</name>
        <dbReference type="ChEBI" id="CHEBI:30616"/>
    </ligand>
</feature>
<feature type="region of interest" description="Disordered" evidence="4">
    <location>
        <begin position="444"/>
        <end position="488"/>
    </location>
</feature>
<dbReference type="PANTHER" id="PTHR24346">
    <property type="entry name" value="MAP/MICROTUBULE AFFINITY-REGULATING KINASE"/>
    <property type="match status" value="1"/>
</dbReference>
<dbReference type="EMBL" id="LT554228">
    <property type="protein sequence ID" value="SAM03657.1"/>
    <property type="molecule type" value="Genomic_DNA"/>
</dbReference>
<evidence type="ECO:0000256" key="4">
    <source>
        <dbReference type="SAM" id="MobiDB-lite"/>
    </source>
</evidence>
<dbReference type="GO" id="GO:0005524">
    <property type="term" value="F:ATP binding"/>
    <property type="evidence" value="ECO:0007669"/>
    <property type="project" value="UniProtKB-UniRule"/>
</dbReference>
<name>A0A168Q654_ABSGL</name>
<dbReference type="GO" id="GO:0004674">
    <property type="term" value="F:protein serine/threonine kinase activity"/>
    <property type="evidence" value="ECO:0007669"/>
    <property type="project" value="TreeGrafter"/>
</dbReference>
<evidence type="ECO:0000313" key="6">
    <source>
        <dbReference type="EMBL" id="SAM03657.1"/>
    </source>
</evidence>
<dbReference type="Pfam" id="PF00069">
    <property type="entry name" value="Pkinase"/>
    <property type="match status" value="1"/>
</dbReference>
<proteinExistence type="predicted"/>
<feature type="compositionally biased region" description="Polar residues" evidence="4">
    <location>
        <begin position="637"/>
        <end position="651"/>
    </location>
</feature>
<feature type="compositionally biased region" description="Low complexity" evidence="4">
    <location>
        <begin position="990"/>
        <end position="1005"/>
    </location>
</feature>
<dbReference type="Proteomes" id="UP000078561">
    <property type="component" value="Unassembled WGS sequence"/>
</dbReference>
<evidence type="ECO:0000313" key="7">
    <source>
        <dbReference type="Proteomes" id="UP000078561"/>
    </source>
</evidence>
<feature type="compositionally biased region" description="Low complexity" evidence="4">
    <location>
        <begin position="338"/>
        <end position="349"/>
    </location>
</feature>
<dbReference type="InParanoid" id="A0A168Q654"/>
<dbReference type="CDD" id="cd14003">
    <property type="entry name" value="STKc_AMPK-like"/>
    <property type="match status" value="1"/>
</dbReference>
<dbReference type="FunFam" id="1.10.510.10:FF:000571">
    <property type="entry name" value="Maternal embryonic leucine zipper kinase"/>
    <property type="match status" value="1"/>
</dbReference>
<dbReference type="InterPro" id="IPR017441">
    <property type="entry name" value="Protein_kinase_ATP_BS"/>
</dbReference>
<dbReference type="OrthoDB" id="504170at2759"/>
<feature type="region of interest" description="Disordered" evidence="4">
    <location>
        <begin position="787"/>
        <end position="809"/>
    </location>
</feature>
<keyword evidence="1 3" id="KW-0547">Nucleotide-binding</keyword>
<feature type="compositionally biased region" description="Pro residues" evidence="4">
    <location>
        <begin position="847"/>
        <end position="856"/>
    </location>
</feature>
<evidence type="ECO:0000256" key="1">
    <source>
        <dbReference type="ARBA" id="ARBA00022741"/>
    </source>
</evidence>
<feature type="compositionally biased region" description="Acidic residues" evidence="4">
    <location>
        <begin position="324"/>
        <end position="337"/>
    </location>
</feature>
<feature type="compositionally biased region" description="Basic and acidic residues" evidence="4">
    <location>
        <begin position="957"/>
        <end position="970"/>
    </location>
</feature>
<reference evidence="6" key="1">
    <citation type="submission" date="2016-04" db="EMBL/GenBank/DDBJ databases">
        <authorList>
            <person name="Evans L.H."/>
            <person name="Alamgir A."/>
            <person name="Owens N."/>
            <person name="Weber N.D."/>
            <person name="Virtaneva K."/>
            <person name="Barbian K."/>
            <person name="Babar A."/>
            <person name="Rosenke K."/>
        </authorList>
    </citation>
    <scope>NUCLEOTIDE SEQUENCE [LARGE SCALE GENOMIC DNA]</scope>
    <source>
        <strain evidence="6">CBS 101.48</strain>
    </source>
</reference>
<evidence type="ECO:0000256" key="3">
    <source>
        <dbReference type="PROSITE-ProRule" id="PRU10141"/>
    </source>
</evidence>
<evidence type="ECO:0000256" key="2">
    <source>
        <dbReference type="ARBA" id="ARBA00022840"/>
    </source>
</evidence>
<feature type="region of interest" description="Disordered" evidence="4">
    <location>
        <begin position="842"/>
        <end position="1023"/>
    </location>
</feature>
<keyword evidence="2 3" id="KW-0067">ATP-binding</keyword>
<dbReference type="OMA" id="CERRYAH"/>
<dbReference type="InterPro" id="IPR008271">
    <property type="entry name" value="Ser/Thr_kinase_AS"/>
</dbReference>
<dbReference type="PANTHER" id="PTHR24346:SF110">
    <property type="entry name" value="NON-SPECIFIC SERINE_THREONINE PROTEIN KINASE"/>
    <property type="match status" value="1"/>
</dbReference>
<dbReference type="PROSITE" id="PS50011">
    <property type="entry name" value="PROTEIN_KINASE_DOM"/>
    <property type="match status" value="1"/>
</dbReference>
<gene>
    <name evidence="6" type="primary">ABSGL_09500.1 scaffold 11342</name>
</gene>
<sequence>MSYKRSSLRNQKAKLAADYNELLKELSSREMTSIGCYTIGDTIGEGTFGKVKIGTHKLTGQQVAVKKISKQHASMIAREIHHHRQLHHSNIVRIYEIIVTESSIHIFSEYCPNGELFDLLAATGRFSEARTQLWMHQLTSALQLCHSQGIVHRDLKLENILLDIDNNCKICDFGFARFADNKQLLETFCGSLAYSAPEVIMRQKYTGPETDIWSLGVILYTLLAGELPFDDDSEITTQRKIVNVDYQMPHYFSPYAQDLIANLLKRDPADRLTMDQIINHPWMQHSFEDNTSTSSNSASELDIHNNPTTSTSTSTNGSTSTSSSDDDDDEVEDDLDSDGCSSSTRYSSRSDLDSIFSNPRFKNDLMEEDEDDMMTEASFSSFNSDPFGGKSGDLTHHQPHQQQQHYRKYHNGAVPGSTNYTDGSKFSPQVRFSLGILRPDEKVKYSSRSPRFSAPTVSNRSMTSSQPPATFRSSLPLSLSSNRESIRPSSVSSIASVDSPMNPTEQRLAATLVAAGFDEYIVHSMRSNTCGTANTLWNMLMEKQQHDEPYTPLSSAKTWDTSDRWSVSSPSIRKQHIPLANTQMALVDSSCQTISPPPATRVDRMTQTDTSAVALDLDKSTAIDTSKMTISPRRPSLASSHRSYSSFTNPVHNKPSHQSISSVASLSSISSATAPEKSGWLTSVKSWFGGSANKQEGGIYDTPLRPSQLRRHIQQQQQQQQQLASYRDFDPHHSSHLQSSNIDSQDELAPPIYRSGTLKYRRHMLQLDEWNQQSKTTDIDHRRQTVQHPGMESMLAPPPPTATTTPRPTADNLTIITTPKYVSSTAVPSHVTEVDICEKRNPMYHRPLPPPAPPAPIYTNSSKNSNNRLCYQNQYLPPQKKQPPPPHDVEPISTPRNRATPTNSRSPAPVTPSKAYPTPSSSAPISTTAATPLSPVQLDIQPVLPPTPPTTEDEGNEKDFAAPTKKDVTMDHLQSAPKAPALPDLDMQILKPHSSKSSPTLLPSSIRQPKGTPSAPPRRFEFAPRSRLSVYGMNERGSMANKAIIEEEEEEE</sequence>
<feature type="region of interest" description="Disordered" evidence="4">
    <location>
        <begin position="378"/>
        <end position="425"/>
    </location>
</feature>
<dbReference type="InterPro" id="IPR011009">
    <property type="entry name" value="Kinase-like_dom_sf"/>
</dbReference>
<feature type="compositionally biased region" description="Polar residues" evidence="4">
    <location>
        <begin position="446"/>
        <end position="472"/>
    </location>
</feature>
<dbReference type="GO" id="GO:0005737">
    <property type="term" value="C:cytoplasm"/>
    <property type="evidence" value="ECO:0007669"/>
    <property type="project" value="TreeGrafter"/>
</dbReference>
<evidence type="ECO:0000259" key="5">
    <source>
        <dbReference type="PROSITE" id="PS50011"/>
    </source>
</evidence>
<keyword evidence="7" id="KW-1185">Reference proteome</keyword>
<feature type="region of interest" description="Disordered" evidence="4">
    <location>
        <begin position="625"/>
        <end position="659"/>
    </location>
</feature>
<dbReference type="STRING" id="4829.A0A168Q654"/>
<feature type="compositionally biased region" description="Low complexity" evidence="4">
    <location>
        <begin position="915"/>
        <end position="932"/>
    </location>
</feature>
<dbReference type="PROSITE" id="PS00108">
    <property type="entry name" value="PROTEIN_KINASE_ST"/>
    <property type="match status" value="1"/>
</dbReference>
<feature type="compositionally biased region" description="Polar residues" evidence="4">
    <location>
        <begin position="894"/>
        <end position="906"/>
    </location>
</feature>
<feature type="compositionally biased region" description="Low complexity" evidence="4">
    <location>
        <begin position="308"/>
        <end position="323"/>
    </location>
</feature>
<dbReference type="PROSITE" id="PS00107">
    <property type="entry name" value="PROTEIN_KINASE_ATP"/>
    <property type="match status" value="1"/>
</dbReference>
<feature type="compositionally biased region" description="Polar residues" evidence="4">
    <location>
        <begin position="289"/>
        <end position="299"/>
    </location>
</feature>
<feature type="compositionally biased region" description="Low complexity" evidence="4">
    <location>
        <begin position="473"/>
        <end position="488"/>
    </location>
</feature>
<dbReference type="SUPFAM" id="SSF56112">
    <property type="entry name" value="Protein kinase-like (PK-like)"/>
    <property type="match status" value="1"/>
</dbReference>